<dbReference type="GO" id="GO:0036297">
    <property type="term" value="P:interstrand cross-link repair"/>
    <property type="evidence" value="ECO:0007669"/>
    <property type="project" value="TreeGrafter"/>
</dbReference>
<evidence type="ECO:0000256" key="5">
    <source>
        <dbReference type="ARBA" id="ARBA00022722"/>
    </source>
</evidence>
<keyword evidence="6 8" id="KW-0378">Hydrolase</keyword>
<keyword evidence="6 8" id="KW-0269">Exonuclease</keyword>
<dbReference type="GO" id="GO:0051539">
    <property type="term" value="F:4 iron, 4 sulfur cluster binding"/>
    <property type="evidence" value="ECO:0007669"/>
    <property type="project" value="UniProtKB-KW"/>
</dbReference>
<comment type="caution">
    <text evidence="8">The sequence shown here is derived from an EMBL/GenBank/DDBJ whole genome shotgun (WGS) entry which is preliminary data.</text>
</comment>
<dbReference type="PANTHER" id="PTHR14464">
    <property type="entry name" value="EXONUCLEASE V"/>
    <property type="match status" value="1"/>
</dbReference>
<evidence type="ECO:0000256" key="3">
    <source>
        <dbReference type="ARBA" id="ARBA00011245"/>
    </source>
</evidence>
<comment type="similarity">
    <text evidence="2">Belongs to the EXO5 family.</text>
</comment>
<keyword evidence="4" id="KW-0479">Metal-binding</keyword>
<protein>
    <submittedName>
        <fullName evidence="8">Exonuclease V</fullName>
    </submittedName>
</protein>
<evidence type="ECO:0000313" key="9">
    <source>
        <dbReference type="Proteomes" id="UP001174936"/>
    </source>
</evidence>
<accession>A0AA39Y3F7</accession>
<dbReference type="GO" id="GO:0005634">
    <property type="term" value="C:nucleus"/>
    <property type="evidence" value="ECO:0007669"/>
    <property type="project" value="TreeGrafter"/>
</dbReference>
<name>A0AA39Y3F7_9PEZI</name>
<feature type="compositionally biased region" description="Low complexity" evidence="7">
    <location>
        <begin position="193"/>
        <end position="206"/>
    </location>
</feature>
<evidence type="ECO:0000256" key="4">
    <source>
        <dbReference type="ARBA" id="ARBA00022485"/>
    </source>
</evidence>
<feature type="region of interest" description="Disordered" evidence="7">
    <location>
        <begin position="31"/>
        <end position="77"/>
    </location>
</feature>
<evidence type="ECO:0000313" key="8">
    <source>
        <dbReference type="EMBL" id="KAK0643815.1"/>
    </source>
</evidence>
<dbReference type="PANTHER" id="PTHR14464:SF4">
    <property type="entry name" value="EXONUCLEASE V"/>
    <property type="match status" value="1"/>
</dbReference>
<dbReference type="AlphaFoldDB" id="A0AA39Y3F7"/>
<keyword evidence="4" id="KW-0004">4Fe-4S</keyword>
<gene>
    <name evidence="8" type="ORF">B0T16DRAFT_459917</name>
</gene>
<comment type="subunit">
    <text evidence="3">Monomer.</text>
</comment>
<feature type="compositionally biased region" description="Low complexity" evidence="7">
    <location>
        <begin position="51"/>
        <end position="68"/>
    </location>
</feature>
<dbReference type="EMBL" id="JAULSV010000005">
    <property type="protein sequence ID" value="KAK0643815.1"/>
    <property type="molecule type" value="Genomic_DNA"/>
</dbReference>
<evidence type="ECO:0000256" key="6">
    <source>
        <dbReference type="ARBA" id="ARBA00022839"/>
    </source>
</evidence>
<comment type="cofactor">
    <cofactor evidence="1">
        <name>[4Fe-4S] cluster</name>
        <dbReference type="ChEBI" id="CHEBI:49883"/>
    </cofactor>
</comment>
<dbReference type="GO" id="GO:0045145">
    <property type="term" value="F:single-stranded DNA 5'-3' DNA exonuclease activity"/>
    <property type="evidence" value="ECO:0007669"/>
    <property type="project" value="InterPro"/>
</dbReference>
<feature type="region of interest" description="Disordered" evidence="7">
    <location>
        <begin position="148"/>
        <end position="211"/>
    </location>
</feature>
<evidence type="ECO:0000256" key="1">
    <source>
        <dbReference type="ARBA" id="ARBA00001966"/>
    </source>
</evidence>
<feature type="compositionally biased region" description="Polar residues" evidence="7">
    <location>
        <begin position="40"/>
        <end position="49"/>
    </location>
</feature>
<dbReference type="GO" id="GO:0005739">
    <property type="term" value="C:mitochondrion"/>
    <property type="evidence" value="ECO:0007669"/>
    <property type="project" value="TreeGrafter"/>
</dbReference>
<keyword evidence="5" id="KW-0540">Nuclease</keyword>
<evidence type="ECO:0000256" key="7">
    <source>
        <dbReference type="SAM" id="MobiDB-lite"/>
    </source>
</evidence>
<organism evidence="8 9">
    <name type="scientific">Cercophora newfieldiana</name>
    <dbReference type="NCBI Taxonomy" id="92897"/>
    <lineage>
        <taxon>Eukaryota</taxon>
        <taxon>Fungi</taxon>
        <taxon>Dikarya</taxon>
        <taxon>Ascomycota</taxon>
        <taxon>Pezizomycotina</taxon>
        <taxon>Sordariomycetes</taxon>
        <taxon>Sordariomycetidae</taxon>
        <taxon>Sordariales</taxon>
        <taxon>Lasiosphaeriaceae</taxon>
        <taxon>Cercophora</taxon>
    </lineage>
</organism>
<keyword evidence="4" id="KW-0411">Iron-sulfur</keyword>
<dbReference type="Proteomes" id="UP001174936">
    <property type="component" value="Unassembled WGS sequence"/>
</dbReference>
<proteinExistence type="inferred from homology"/>
<keyword evidence="9" id="KW-1185">Reference proteome</keyword>
<feature type="region of interest" description="Disordered" evidence="7">
    <location>
        <begin position="105"/>
        <end position="127"/>
    </location>
</feature>
<feature type="compositionally biased region" description="Polar residues" evidence="7">
    <location>
        <begin position="148"/>
        <end position="162"/>
    </location>
</feature>
<evidence type="ECO:0000256" key="2">
    <source>
        <dbReference type="ARBA" id="ARBA00009797"/>
    </source>
</evidence>
<reference evidence="8" key="1">
    <citation type="submission" date="2023-06" db="EMBL/GenBank/DDBJ databases">
        <title>Genome-scale phylogeny and comparative genomics of the fungal order Sordariales.</title>
        <authorList>
            <consortium name="Lawrence Berkeley National Laboratory"/>
            <person name="Hensen N."/>
            <person name="Bonometti L."/>
            <person name="Westerberg I."/>
            <person name="Brannstrom I.O."/>
            <person name="Guillou S."/>
            <person name="Cros-Aarteil S."/>
            <person name="Calhoun S."/>
            <person name="Haridas S."/>
            <person name="Kuo A."/>
            <person name="Mondo S."/>
            <person name="Pangilinan J."/>
            <person name="Riley R."/>
            <person name="Labutti K."/>
            <person name="Andreopoulos B."/>
            <person name="Lipzen A."/>
            <person name="Chen C."/>
            <person name="Yanf M."/>
            <person name="Daum C."/>
            <person name="Ng V."/>
            <person name="Clum A."/>
            <person name="Steindorff A."/>
            <person name="Ohm R."/>
            <person name="Martin F."/>
            <person name="Silar P."/>
            <person name="Natvig D."/>
            <person name="Lalanne C."/>
            <person name="Gautier V."/>
            <person name="Ament-Velasquez S.L."/>
            <person name="Kruys A."/>
            <person name="Hutchinson M.I."/>
            <person name="Powell A.J."/>
            <person name="Barry K."/>
            <person name="Miller A.N."/>
            <person name="Grigoriev I.V."/>
            <person name="Debuchy R."/>
            <person name="Gladieux P."/>
            <person name="Thoren M.H."/>
            <person name="Johannesson H."/>
        </authorList>
    </citation>
    <scope>NUCLEOTIDE SEQUENCE</scope>
    <source>
        <strain evidence="8">SMH2532-1</strain>
    </source>
</reference>
<dbReference type="Pfam" id="PF09810">
    <property type="entry name" value="Exo5"/>
    <property type="match status" value="1"/>
</dbReference>
<keyword evidence="4" id="KW-0408">Iron</keyword>
<sequence length="602" mass="67155">MASYYSGSKSDPYGYDLTVSDEEELIAVVDGLSPPAPNRTRAQAQTSISARVPPTTPSKSRPSRTVSSGRKSSIESTLHAKKAIHQTLLDINEADLNFEITELDSETDSAAPSHGSVSELGLPKRRAPQPPAIQRWLAPSVSSDNRSVASFVSQTKPRSTPSILAEPTVKYPDLSRALSEAHKSGGDSDPPLTSDDQQTSRSSDSRPPILRWRSFPRKPLSVTDLTAGTWCELQHFYVLDRRGGRKHKTAAMKAGSVIHEKLERQVFTPVEVDVVKKEDAFGLKIWNIIQGLRTLRDTGLTRELEVWGFVEGNLVNGIVDGLSYENPDLELEEDVISSRGSQHSSQSSQQQLSIGNKMIFITDVKTRMSKTPPSRSQQKGTIIQLFLYHRFISEMASGKLDYLRVLARYGLSPDESFSDSFMAQMASLHDEILSDDSDAESTVTETTADYVTAVSTPSKIGNSLGDIVYMKYRTLRALLSLLKWEVQITFPRGAQTLGQVVAVEYRYRAKSSADENGGSVISIDSFYVEPELLDNYLRENMEWWNGEREPVGVQIEDAFKCRTCEFVDECEWRINLDQEMLRKAKRMTAERAVGRWKKGEVV</sequence>
<dbReference type="InterPro" id="IPR019190">
    <property type="entry name" value="EXOV"/>
</dbReference>